<proteinExistence type="predicted"/>
<organism evidence="1 2">
    <name type="scientific">Cryptotermes secundus</name>
    <dbReference type="NCBI Taxonomy" id="105785"/>
    <lineage>
        <taxon>Eukaryota</taxon>
        <taxon>Metazoa</taxon>
        <taxon>Ecdysozoa</taxon>
        <taxon>Arthropoda</taxon>
        <taxon>Hexapoda</taxon>
        <taxon>Insecta</taxon>
        <taxon>Pterygota</taxon>
        <taxon>Neoptera</taxon>
        <taxon>Polyneoptera</taxon>
        <taxon>Dictyoptera</taxon>
        <taxon>Blattodea</taxon>
        <taxon>Blattoidea</taxon>
        <taxon>Termitoidae</taxon>
        <taxon>Kalotermitidae</taxon>
        <taxon>Cryptotermitinae</taxon>
        <taxon>Cryptotermes</taxon>
    </lineage>
</organism>
<protein>
    <submittedName>
        <fullName evidence="1">Uncharacterized protein</fullName>
    </submittedName>
</protein>
<sequence>MYTKAAKQTAEFLVKRRHILNITSQSAQFEFIEHHIHNDTYVESQRGKEERKMPKVTDTQQAEQRRKFWEQEEEFESQVDYSRLSGAEQLIHLTHAEAVRKGHFTYDDPENGERVFTRLRHFLKGSCCGSACRHCIYNHIKVPEIKKRVCIFNTAYWIYGENMEVTADVTESFNKVKPLIRKKQATTQKLTIEITPTSPNR</sequence>
<dbReference type="InParanoid" id="A0A2J7RL72"/>
<dbReference type="InterPro" id="IPR040807">
    <property type="entry name" value="DUF5522"/>
</dbReference>
<dbReference type="PANTHER" id="PTHR21037:SF2">
    <property type="entry name" value="SIMILAR TO NOVEL PROTEIN"/>
    <property type="match status" value="1"/>
</dbReference>
<dbReference type="AlphaFoldDB" id="A0A2J7RL72"/>
<comment type="caution">
    <text evidence="1">The sequence shown here is derived from an EMBL/GenBank/DDBJ whole genome shotgun (WGS) entry which is preliminary data.</text>
</comment>
<dbReference type="EMBL" id="NEVH01002700">
    <property type="protein sequence ID" value="PNF41539.1"/>
    <property type="molecule type" value="Genomic_DNA"/>
</dbReference>
<keyword evidence="2" id="KW-1185">Reference proteome</keyword>
<evidence type="ECO:0000313" key="1">
    <source>
        <dbReference type="EMBL" id="PNF41539.1"/>
    </source>
</evidence>
<dbReference type="OrthoDB" id="8189917at2759"/>
<accession>A0A2J7RL72</accession>
<dbReference type="Pfam" id="PF17653">
    <property type="entry name" value="DUF5522"/>
    <property type="match status" value="1"/>
</dbReference>
<name>A0A2J7RL72_9NEOP</name>
<evidence type="ECO:0000313" key="2">
    <source>
        <dbReference type="Proteomes" id="UP000235965"/>
    </source>
</evidence>
<gene>
    <name evidence="1" type="ORF">B7P43_G12314</name>
</gene>
<reference evidence="1 2" key="1">
    <citation type="submission" date="2017-12" db="EMBL/GenBank/DDBJ databases">
        <title>Hemimetabolous genomes reveal molecular basis of termite eusociality.</title>
        <authorList>
            <person name="Harrison M.C."/>
            <person name="Jongepier E."/>
            <person name="Robertson H.M."/>
            <person name="Arning N."/>
            <person name="Bitard-Feildel T."/>
            <person name="Chao H."/>
            <person name="Childers C.P."/>
            <person name="Dinh H."/>
            <person name="Doddapaneni H."/>
            <person name="Dugan S."/>
            <person name="Gowin J."/>
            <person name="Greiner C."/>
            <person name="Han Y."/>
            <person name="Hu H."/>
            <person name="Hughes D.S.T."/>
            <person name="Huylmans A.-K."/>
            <person name="Kemena C."/>
            <person name="Kremer L.P.M."/>
            <person name="Lee S.L."/>
            <person name="Lopez-Ezquerra A."/>
            <person name="Mallet L."/>
            <person name="Monroy-Kuhn J.M."/>
            <person name="Moser A."/>
            <person name="Murali S.C."/>
            <person name="Muzny D.M."/>
            <person name="Otani S."/>
            <person name="Piulachs M.-D."/>
            <person name="Poelchau M."/>
            <person name="Qu J."/>
            <person name="Schaub F."/>
            <person name="Wada-Katsumata A."/>
            <person name="Worley K.C."/>
            <person name="Xie Q."/>
            <person name="Ylla G."/>
            <person name="Poulsen M."/>
            <person name="Gibbs R.A."/>
            <person name="Schal C."/>
            <person name="Richards S."/>
            <person name="Belles X."/>
            <person name="Korb J."/>
            <person name="Bornberg-Bauer E."/>
        </authorList>
    </citation>
    <scope>NUCLEOTIDE SEQUENCE [LARGE SCALE GENOMIC DNA]</scope>
    <source>
        <tissue evidence="1">Whole body</tissue>
    </source>
</reference>
<dbReference type="Proteomes" id="UP000235965">
    <property type="component" value="Unassembled WGS sequence"/>
</dbReference>
<dbReference type="PANTHER" id="PTHR21037">
    <property type="entry name" value="39S RIBOSOMAL PROTEIN L14, MITOCHONDRIAL"/>
    <property type="match status" value="1"/>
</dbReference>